<reference evidence="2 3" key="1">
    <citation type="submission" date="2023-09" db="EMBL/GenBank/DDBJ databases">
        <authorList>
            <person name="Rey-Velasco X."/>
        </authorList>
    </citation>
    <scope>NUCLEOTIDE SEQUENCE [LARGE SCALE GENOMIC DNA]</scope>
    <source>
        <strain evidence="2 3">P385</strain>
    </source>
</reference>
<dbReference type="Gene3D" id="3.10.129.10">
    <property type="entry name" value="Hotdog Thioesterase"/>
    <property type="match status" value="1"/>
</dbReference>
<dbReference type="Pfam" id="PF01575">
    <property type="entry name" value="MaoC_dehydratas"/>
    <property type="match status" value="1"/>
</dbReference>
<feature type="domain" description="MaoC-like" evidence="1">
    <location>
        <begin position="24"/>
        <end position="120"/>
    </location>
</feature>
<gene>
    <name evidence="2" type="ORF">RM531_09055</name>
</gene>
<accession>A0ABU3B826</accession>
<dbReference type="SUPFAM" id="SSF54637">
    <property type="entry name" value="Thioesterase/thiol ester dehydrase-isomerase"/>
    <property type="match status" value="1"/>
</dbReference>
<evidence type="ECO:0000259" key="1">
    <source>
        <dbReference type="Pfam" id="PF01575"/>
    </source>
</evidence>
<evidence type="ECO:0000313" key="3">
    <source>
        <dbReference type="Proteomes" id="UP001259982"/>
    </source>
</evidence>
<dbReference type="EMBL" id="JAVRHY010000006">
    <property type="protein sequence ID" value="MDT0618627.1"/>
    <property type="molecule type" value="Genomic_DNA"/>
</dbReference>
<protein>
    <submittedName>
        <fullName evidence="2">MaoC/PaaZ C-terminal domain-containing protein</fullName>
    </submittedName>
</protein>
<dbReference type="InterPro" id="IPR002539">
    <property type="entry name" value="MaoC-like_dom"/>
</dbReference>
<name>A0ABU3B826_9GAMM</name>
<keyword evidence="3" id="KW-1185">Reference proteome</keyword>
<organism evidence="2 3">
    <name type="scientific">Spectribacter acetivorans</name>
    <dbReference type="NCBI Taxonomy" id="3075603"/>
    <lineage>
        <taxon>Bacteria</taxon>
        <taxon>Pseudomonadati</taxon>
        <taxon>Pseudomonadota</taxon>
        <taxon>Gammaproteobacteria</taxon>
        <taxon>Salinisphaerales</taxon>
        <taxon>Salinisphaeraceae</taxon>
        <taxon>Spectribacter</taxon>
    </lineage>
</organism>
<dbReference type="Proteomes" id="UP001259982">
    <property type="component" value="Unassembled WGS sequence"/>
</dbReference>
<dbReference type="RefSeq" id="WP_311658788.1">
    <property type="nucleotide sequence ID" value="NZ_JAVRHY010000006.1"/>
</dbReference>
<evidence type="ECO:0000313" key="2">
    <source>
        <dbReference type="EMBL" id="MDT0618627.1"/>
    </source>
</evidence>
<dbReference type="InterPro" id="IPR029069">
    <property type="entry name" value="HotDog_dom_sf"/>
</dbReference>
<comment type="caution">
    <text evidence="2">The sequence shown here is derived from an EMBL/GenBank/DDBJ whole genome shotgun (WGS) entry which is preliminary data.</text>
</comment>
<proteinExistence type="predicted"/>
<sequence length="155" mass="17449">MEPVVSTVDLYRKDPRPGDRTELGSYTLNAGEIVAFASQWDPQFFHVDENRAAREGYFGGLIASGVQTLAVYQRLTVDSLVRSWDVVGGAGIRDLKFLRPVRPGDTLTGFTVIEEVQNQPDRCRVRVVYTGELINQNREPVLVLTMSAYLRMRDV</sequence>